<protein>
    <recommendedName>
        <fullName evidence="5">DUF3298 domain-containing protein</fullName>
    </recommendedName>
</protein>
<dbReference type="PROSITE" id="PS51257">
    <property type="entry name" value="PROKAR_LIPOPROTEIN"/>
    <property type="match status" value="1"/>
</dbReference>
<dbReference type="STRING" id="1036181.SAMN05421756_101624"/>
<feature type="region of interest" description="Disordered" evidence="1">
    <location>
        <begin position="26"/>
        <end position="62"/>
    </location>
</feature>
<evidence type="ECO:0000256" key="2">
    <source>
        <dbReference type="SAM" id="SignalP"/>
    </source>
</evidence>
<accession>A0A1H9AIL0</accession>
<proteinExistence type="predicted"/>
<evidence type="ECO:0000313" key="4">
    <source>
        <dbReference type="Proteomes" id="UP000198504"/>
    </source>
</evidence>
<evidence type="ECO:0000256" key="1">
    <source>
        <dbReference type="SAM" id="MobiDB-lite"/>
    </source>
</evidence>
<name>A0A1H9AIL0_9ACTN</name>
<keyword evidence="2" id="KW-0732">Signal</keyword>
<gene>
    <name evidence="3" type="ORF">SAMN05421756_101624</name>
</gene>
<feature type="signal peptide" evidence="2">
    <location>
        <begin position="1"/>
        <end position="21"/>
    </location>
</feature>
<organism evidence="3 4">
    <name type="scientific">Microlunatus flavus</name>
    <dbReference type="NCBI Taxonomy" id="1036181"/>
    <lineage>
        <taxon>Bacteria</taxon>
        <taxon>Bacillati</taxon>
        <taxon>Actinomycetota</taxon>
        <taxon>Actinomycetes</taxon>
        <taxon>Propionibacteriales</taxon>
        <taxon>Propionibacteriaceae</taxon>
        <taxon>Microlunatus</taxon>
    </lineage>
</organism>
<dbReference type="Proteomes" id="UP000198504">
    <property type="component" value="Unassembled WGS sequence"/>
</dbReference>
<keyword evidence="4" id="KW-1185">Reference proteome</keyword>
<dbReference type="EMBL" id="FOFA01000001">
    <property type="protein sequence ID" value="SEP76584.1"/>
    <property type="molecule type" value="Genomic_DNA"/>
</dbReference>
<sequence>MGAVRRRATGTVLVASWLVLAGCTTPAGPDGPASAKPAGPIVPSSSAASPSPAALPATSSPRVGVPSIALPTAEATPTATPRSCSDQVLRARDTRLRGSRESVYWDLTIPTFSGASSADAVNRHVRASAQDAIDTGLREGEDDAGYRRDVQGRATVTRSDRRTVQVELRWGDYLAGTAHPTDHVGTTVVTTDQGRPVRLRDVLADVPSGLRALGKAVRKQSGPVDTHGLAPKEKNFAAWQTTAKGMRFTFGDYQLGGHGLRTYTVPWTTVRPLLSDYGTGLLDPDVDPSTC</sequence>
<feature type="chain" id="PRO_5038552067" description="DUF3298 domain-containing protein" evidence="2">
    <location>
        <begin position="22"/>
        <end position="291"/>
    </location>
</feature>
<dbReference type="RefSeq" id="WP_139209723.1">
    <property type="nucleotide sequence ID" value="NZ_FOFA01000001.1"/>
</dbReference>
<feature type="compositionally biased region" description="Low complexity" evidence="1">
    <location>
        <begin position="37"/>
        <end position="61"/>
    </location>
</feature>
<dbReference type="OrthoDB" id="4371734at2"/>
<evidence type="ECO:0008006" key="5">
    <source>
        <dbReference type="Google" id="ProtNLM"/>
    </source>
</evidence>
<evidence type="ECO:0000313" key="3">
    <source>
        <dbReference type="EMBL" id="SEP76584.1"/>
    </source>
</evidence>
<dbReference type="AlphaFoldDB" id="A0A1H9AIL0"/>
<reference evidence="4" key="1">
    <citation type="submission" date="2016-10" db="EMBL/GenBank/DDBJ databases">
        <authorList>
            <person name="Varghese N."/>
            <person name="Submissions S."/>
        </authorList>
    </citation>
    <scope>NUCLEOTIDE SEQUENCE [LARGE SCALE GENOMIC DNA]</scope>
    <source>
        <strain evidence="4">CGMCC 4.6856</strain>
    </source>
</reference>